<dbReference type="Proteomes" id="UP001161247">
    <property type="component" value="Chromosome 4"/>
</dbReference>
<sequence length="153" mass="16250">MRHQSQPPLKESEVATLPLLESEAIAAITEAQVVPPCGIEQILRPIDVDGEKALPLHDTVDTGHRVASPVAGARTVEGVKSISQTKISAIDEVAGSEGKQGSPSTASPESNAVRSSDKGSEEFSSSERNFRSESRTVRQESLTLRPPSAQQIP</sequence>
<feature type="compositionally biased region" description="Polar residues" evidence="1">
    <location>
        <begin position="99"/>
        <end position="114"/>
    </location>
</feature>
<name>A0AAV1D895_OLDCO</name>
<evidence type="ECO:0000313" key="2">
    <source>
        <dbReference type="EMBL" id="CAI9103052.1"/>
    </source>
</evidence>
<dbReference type="AlphaFoldDB" id="A0AAV1D895"/>
<evidence type="ECO:0000313" key="3">
    <source>
        <dbReference type="Proteomes" id="UP001161247"/>
    </source>
</evidence>
<protein>
    <submittedName>
        <fullName evidence="2">OLC1v1001480C1</fullName>
    </submittedName>
</protein>
<keyword evidence="3" id="KW-1185">Reference proteome</keyword>
<feature type="region of interest" description="Disordered" evidence="1">
    <location>
        <begin position="91"/>
        <end position="153"/>
    </location>
</feature>
<dbReference type="EMBL" id="OX459121">
    <property type="protein sequence ID" value="CAI9103052.1"/>
    <property type="molecule type" value="Genomic_DNA"/>
</dbReference>
<reference evidence="2" key="1">
    <citation type="submission" date="2023-03" db="EMBL/GenBank/DDBJ databases">
        <authorList>
            <person name="Julca I."/>
        </authorList>
    </citation>
    <scope>NUCLEOTIDE SEQUENCE</scope>
</reference>
<accession>A0AAV1D895</accession>
<organism evidence="2 3">
    <name type="scientific">Oldenlandia corymbosa var. corymbosa</name>
    <dbReference type="NCBI Taxonomy" id="529605"/>
    <lineage>
        <taxon>Eukaryota</taxon>
        <taxon>Viridiplantae</taxon>
        <taxon>Streptophyta</taxon>
        <taxon>Embryophyta</taxon>
        <taxon>Tracheophyta</taxon>
        <taxon>Spermatophyta</taxon>
        <taxon>Magnoliopsida</taxon>
        <taxon>eudicotyledons</taxon>
        <taxon>Gunneridae</taxon>
        <taxon>Pentapetalae</taxon>
        <taxon>asterids</taxon>
        <taxon>lamiids</taxon>
        <taxon>Gentianales</taxon>
        <taxon>Rubiaceae</taxon>
        <taxon>Rubioideae</taxon>
        <taxon>Spermacoceae</taxon>
        <taxon>Hedyotis-Oldenlandia complex</taxon>
        <taxon>Oldenlandia</taxon>
    </lineage>
</organism>
<feature type="compositionally biased region" description="Basic and acidic residues" evidence="1">
    <location>
        <begin position="128"/>
        <end position="138"/>
    </location>
</feature>
<proteinExistence type="predicted"/>
<gene>
    <name evidence="2" type="ORF">OLC1_LOCUS12283</name>
</gene>
<evidence type="ECO:0000256" key="1">
    <source>
        <dbReference type="SAM" id="MobiDB-lite"/>
    </source>
</evidence>